<dbReference type="GO" id="GO:0016805">
    <property type="term" value="F:dipeptidase activity"/>
    <property type="evidence" value="ECO:0007669"/>
    <property type="project" value="TreeGrafter"/>
</dbReference>
<dbReference type="InterPro" id="IPR002933">
    <property type="entry name" value="Peptidase_M20"/>
</dbReference>
<comment type="similarity">
    <text evidence="1">Belongs to the peptidase M20A family.</text>
</comment>
<dbReference type="Gene3D" id="3.30.70.360">
    <property type="match status" value="1"/>
</dbReference>
<feature type="domain" description="Peptidase M20 dimerisation" evidence="3">
    <location>
        <begin position="211"/>
        <end position="302"/>
    </location>
</feature>
<dbReference type="OrthoDB" id="6119954at2759"/>
<evidence type="ECO:0000313" key="5">
    <source>
        <dbReference type="Proteomes" id="UP000311382"/>
    </source>
</evidence>
<feature type="region of interest" description="Disordered" evidence="2">
    <location>
        <begin position="345"/>
        <end position="375"/>
    </location>
</feature>
<dbReference type="Proteomes" id="UP000311382">
    <property type="component" value="Unassembled WGS sequence"/>
</dbReference>
<reference evidence="4 5" key="1">
    <citation type="submission" date="2019-03" db="EMBL/GenBank/DDBJ databases">
        <title>Rhodosporidium diobovatum UCD-FST 08-225 genome sequencing, assembly, and annotation.</title>
        <authorList>
            <person name="Fakankun I.U."/>
            <person name="Fristensky B."/>
            <person name="Levin D.B."/>
        </authorList>
    </citation>
    <scope>NUCLEOTIDE SEQUENCE [LARGE SCALE GENOMIC DNA]</scope>
    <source>
        <strain evidence="4 5">UCD-FST 08-225</strain>
    </source>
</reference>
<dbReference type="Pfam" id="PF07687">
    <property type="entry name" value="M20_dimer"/>
    <property type="match status" value="1"/>
</dbReference>
<gene>
    <name evidence="4" type="ORF">DMC30DRAFT_389242</name>
</gene>
<dbReference type="PANTHER" id="PTHR30575:SF0">
    <property type="entry name" value="XAA-ARG DIPEPTIDASE"/>
    <property type="match status" value="1"/>
</dbReference>
<dbReference type="Gene3D" id="3.40.630.10">
    <property type="entry name" value="Zn peptidases"/>
    <property type="match status" value="1"/>
</dbReference>
<feature type="compositionally biased region" description="Polar residues" evidence="2">
    <location>
        <begin position="364"/>
        <end position="374"/>
    </location>
</feature>
<dbReference type="InterPro" id="IPR052030">
    <property type="entry name" value="Peptidase_M20/M20A_hydrolases"/>
</dbReference>
<accession>A0A5C5G4U9</accession>
<proteinExistence type="inferred from homology"/>
<dbReference type="FunFam" id="3.30.70.360:FF:000004">
    <property type="entry name" value="Peptidase M20 domain-containing protein 2"/>
    <property type="match status" value="1"/>
</dbReference>
<dbReference type="STRING" id="5288.A0A5C5G4U9"/>
<protein>
    <submittedName>
        <fullName evidence="4">Aminoacylase 1-like protein 2</fullName>
    </submittedName>
</protein>
<evidence type="ECO:0000259" key="3">
    <source>
        <dbReference type="Pfam" id="PF07687"/>
    </source>
</evidence>
<comment type="caution">
    <text evidence="4">The sequence shown here is derived from an EMBL/GenBank/DDBJ whole genome shotgun (WGS) entry which is preliminary data.</text>
</comment>
<dbReference type="PANTHER" id="PTHR30575">
    <property type="entry name" value="PEPTIDASE M20"/>
    <property type="match status" value="1"/>
</dbReference>
<name>A0A5C5G4U9_9BASI</name>
<dbReference type="InterPro" id="IPR011650">
    <property type="entry name" value="Peptidase_M20_dimer"/>
</dbReference>
<organism evidence="4 5">
    <name type="scientific">Rhodotorula diobovata</name>
    <dbReference type="NCBI Taxonomy" id="5288"/>
    <lineage>
        <taxon>Eukaryota</taxon>
        <taxon>Fungi</taxon>
        <taxon>Dikarya</taxon>
        <taxon>Basidiomycota</taxon>
        <taxon>Pucciniomycotina</taxon>
        <taxon>Microbotryomycetes</taxon>
        <taxon>Sporidiobolales</taxon>
        <taxon>Sporidiobolaceae</taxon>
        <taxon>Rhodotorula</taxon>
    </lineage>
</organism>
<evidence type="ECO:0000256" key="2">
    <source>
        <dbReference type="SAM" id="MobiDB-lite"/>
    </source>
</evidence>
<keyword evidence="5" id="KW-1185">Reference proteome</keyword>
<evidence type="ECO:0000256" key="1">
    <source>
        <dbReference type="ARBA" id="ARBA00006247"/>
    </source>
</evidence>
<dbReference type="InterPro" id="IPR036264">
    <property type="entry name" value="Bact_exopeptidase_dim_dom"/>
</dbReference>
<dbReference type="InterPro" id="IPR017439">
    <property type="entry name" value="Amidohydrolase"/>
</dbReference>
<dbReference type="SUPFAM" id="SSF55031">
    <property type="entry name" value="Bacterial exopeptidase dimerisation domain"/>
    <property type="match status" value="1"/>
</dbReference>
<sequence>MSSLCSPPLLPHARFELRDPMPPSSAAQPPDDRDLDRAIRDAIQHVADELQSASLSIHGQPELGWDEHHAHDVLTAFMEKQDGFSVTRHAYDLPTAWSAVFTSSASSSSGNDQIPTVGFNSEMDALKGLGHACGHNLISIAGCAAAVAVARALEQFQLPGRVVLLGTPAEESGAGKVRLLERGAYDGLDACLMVHPGKSGAGRHGAASVTTRCILGMSAEYVGVSAHAGGAPEAAVNALDAAVVAYSAISVLRQQLPPGVVVHGVIGGSEHWSSNIIPGKARLEYGIRSTSAATVASVLPRVLNCFEGAATASGCRLSIERTHFYLDVRPSRPLARAFDDFAQREWPADGGSSSDGGGYKVGQEQPTGASTDFGNVSYRMPALHPMFLIPDAKPGDHPHSDTFADATKLPSSHDAALKAASGIASAGLRVLISEEFRKEMRDAWEADVGEDEEVKAAVRKIDELLPDPRRTEPR</sequence>
<evidence type="ECO:0000313" key="4">
    <source>
        <dbReference type="EMBL" id="TNY23519.1"/>
    </source>
</evidence>
<dbReference type="AlphaFoldDB" id="A0A5C5G4U9"/>
<dbReference type="Pfam" id="PF01546">
    <property type="entry name" value="Peptidase_M20"/>
    <property type="match status" value="1"/>
</dbReference>
<dbReference type="NCBIfam" id="TIGR01891">
    <property type="entry name" value="amidohydrolases"/>
    <property type="match status" value="1"/>
</dbReference>
<dbReference type="EMBL" id="SOZI01000010">
    <property type="protein sequence ID" value="TNY23519.1"/>
    <property type="molecule type" value="Genomic_DNA"/>
</dbReference>
<dbReference type="SUPFAM" id="SSF53187">
    <property type="entry name" value="Zn-dependent exopeptidases"/>
    <property type="match status" value="1"/>
</dbReference>